<name>A0ABQ9HRQ9_9NEOP</name>
<protein>
    <recommendedName>
        <fullName evidence="1">Mutator-like transposase domain-containing protein</fullName>
    </recommendedName>
</protein>
<dbReference type="InterPro" id="IPR049012">
    <property type="entry name" value="Mutator_transp_dom"/>
</dbReference>
<evidence type="ECO:0000259" key="1">
    <source>
        <dbReference type="Pfam" id="PF20700"/>
    </source>
</evidence>
<organism evidence="2 3">
    <name type="scientific">Dryococelus australis</name>
    <dbReference type="NCBI Taxonomy" id="614101"/>
    <lineage>
        <taxon>Eukaryota</taxon>
        <taxon>Metazoa</taxon>
        <taxon>Ecdysozoa</taxon>
        <taxon>Arthropoda</taxon>
        <taxon>Hexapoda</taxon>
        <taxon>Insecta</taxon>
        <taxon>Pterygota</taxon>
        <taxon>Neoptera</taxon>
        <taxon>Polyneoptera</taxon>
        <taxon>Phasmatodea</taxon>
        <taxon>Verophasmatodea</taxon>
        <taxon>Anareolatae</taxon>
        <taxon>Phasmatidae</taxon>
        <taxon>Eurycanthinae</taxon>
        <taxon>Dryococelus</taxon>
    </lineage>
</organism>
<proteinExistence type="predicted"/>
<dbReference type="Proteomes" id="UP001159363">
    <property type="component" value="Chromosome X"/>
</dbReference>
<comment type="caution">
    <text evidence="2">The sequence shown here is derived from an EMBL/GenBank/DDBJ whole genome shotgun (WGS) entry which is preliminary data.</text>
</comment>
<keyword evidence="3" id="KW-1185">Reference proteome</keyword>
<gene>
    <name evidence="2" type="ORF">PR048_013288</name>
</gene>
<sequence length="145" mass="16556">MEQDIIVEGFLQSISMHGLVNHRLIADGDISVHKKLIDAMPYGTTRQVEIVDNTKLGSYELRSALKDRIMRLRTAGISAVQYRKKQSEDKYHLLIEELRNDILTSSFHIRGDHSKCSERQYFCDGLPKPGEVNLVNEMEKAGLLK</sequence>
<feature type="domain" description="Mutator-like transposase" evidence="1">
    <location>
        <begin position="1"/>
        <end position="123"/>
    </location>
</feature>
<reference evidence="2 3" key="1">
    <citation type="submission" date="2023-02" db="EMBL/GenBank/DDBJ databases">
        <title>LHISI_Scaffold_Assembly.</title>
        <authorList>
            <person name="Stuart O.P."/>
            <person name="Cleave R."/>
            <person name="Magrath M.J.L."/>
            <person name="Mikheyev A.S."/>
        </authorList>
    </citation>
    <scope>NUCLEOTIDE SEQUENCE [LARGE SCALE GENOMIC DNA]</scope>
    <source>
        <strain evidence="2">Daus_M_001</strain>
        <tissue evidence="2">Leg muscle</tissue>
    </source>
</reference>
<dbReference type="Pfam" id="PF20700">
    <property type="entry name" value="Mutator"/>
    <property type="match status" value="1"/>
</dbReference>
<evidence type="ECO:0000313" key="3">
    <source>
        <dbReference type="Proteomes" id="UP001159363"/>
    </source>
</evidence>
<dbReference type="EMBL" id="JARBHB010000004">
    <property type="protein sequence ID" value="KAJ8887073.1"/>
    <property type="molecule type" value="Genomic_DNA"/>
</dbReference>
<accession>A0ABQ9HRQ9</accession>
<evidence type="ECO:0000313" key="2">
    <source>
        <dbReference type="EMBL" id="KAJ8887073.1"/>
    </source>
</evidence>